<organism evidence="2 3">
    <name type="scientific">Stylosanthes scabra</name>
    <dbReference type="NCBI Taxonomy" id="79078"/>
    <lineage>
        <taxon>Eukaryota</taxon>
        <taxon>Viridiplantae</taxon>
        <taxon>Streptophyta</taxon>
        <taxon>Embryophyta</taxon>
        <taxon>Tracheophyta</taxon>
        <taxon>Spermatophyta</taxon>
        <taxon>Magnoliopsida</taxon>
        <taxon>eudicotyledons</taxon>
        <taxon>Gunneridae</taxon>
        <taxon>Pentapetalae</taxon>
        <taxon>rosids</taxon>
        <taxon>fabids</taxon>
        <taxon>Fabales</taxon>
        <taxon>Fabaceae</taxon>
        <taxon>Papilionoideae</taxon>
        <taxon>50 kb inversion clade</taxon>
        <taxon>dalbergioids sensu lato</taxon>
        <taxon>Dalbergieae</taxon>
        <taxon>Pterocarpus clade</taxon>
        <taxon>Stylosanthes</taxon>
    </lineage>
</organism>
<feature type="non-terminal residue" evidence="2">
    <location>
        <position position="1"/>
    </location>
</feature>
<accession>A0ABU6T1H1</accession>
<feature type="region of interest" description="Disordered" evidence="1">
    <location>
        <begin position="36"/>
        <end position="125"/>
    </location>
</feature>
<dbReference type="EMBL" id="JASCZI010070756">
    <property type="protein sequence ID" value="MED6142497.1"/>
    <property type="molecule type" value="Genomic_DNA"/>
</dbReference>
<comment type="caution">
    <text evidence="2">The sequence shown here is derived from an EMBL/GenBank/DDBJ whole genome shotgun (WGS) entry which is preliminary data.</text>
</comment>
<reference evidence="2 3" key="1">
    <citation type="journal article" date="2023" name="Plants (Basel)">
        <title>Bridging the Gap: Combining Genomics and Transcriptomics Approaches to Understand Stylosanthes scabra, an Orphan Legume from the Brazilian Caatinga.</title>
        <authorList>
            <person name="Ferreira-Neto J.R.C."/>
            <person name="da Silva M.D."/>
            <person name="Binneck E."/>
            <person name="de Melo N.F."/>
            <person name="da Silva R.H."/>
            <person name="de Melo A.L.T.M."/>
            <person name="Pandolfi V."/>
            <person name="Bustamante F.O."/>
            <person name="Brasileiro-Vidal A.C."/>
            <person name="Benko-Iseppon A.M."/>
        </authorList>
    </citation>
    <scope>NUCLEOTIDE SEQUENCE [LARGE SCALE GENOMIC DNA]</scope>
    <source>
        <tissue evidence="2">Leaves</tissue>
    </source>
</reference>
<evidence type="ECO:0000256" key="1">
    <source>
        <dbReference type="SAM" id="MobiDB-lite"/>
    </source>
</evidence>
<sequence>YLRWYFLWAHVVLRGRGDHIPHMHAVFPLDLPLGQTPDAPELRQPTEAELQGLNPRAGRRARPRGRGGVRQGAAQGRGVPQAPMPEDPPANPPMASEPPPAPVFTGTMDYTALEPPPLTQYTQDAPHMHAGGYGCVTNSTQ</sequence>
<gene>
    <name evidence="2" type="ORF">PIB30_114331</name>
</gene>
<feature type="compositionally biased region" description="Low complexity" evidence="1">
    <location>
        <begin position="71"/>
        <end position="81"/>
    </location>
</feature>
<evidence type="ECO:0000313" key="3">
    <source>
        <dbReference type="Proteomes" id="UP001341840"/>
    </source>
</evidence>
<evidence type="ECO:0000313" key="2">
    <source>
        <dbReference type="EMBL" id="MED6142497.1"/>
    </source>
</evidence>
<feature type="compositionally biased region" description="Pro residues" evidence="1">
    <location>
        <begin position="82"/>
        <end position="102"/>
    </location>
</feature>
<dbReference type="Proteomes" id="UP001341840">
    <property type="component" value="Unassembled WGS sequence"/>
</dbReference>
<feature type="compositionally biased region" description="Basic residues" evidence="1">
    <location>
        <begin position="57"/>
        <end position="67"/>
    </location>
</feature>
<proteinExistence type="predicted"/>
<feature type="non-terminal residue" evidence="2">
    <location>
        <position position="141"/>
    </location>
</feature>
<protein>
    <submittedName>
        <fullName evidence="2">Uncharacterized protein</fullName>
    </submittedName>
</protein>
<name>A0ABU6T1H1_9FABA</name>
<keyword evidence="3" id="KW-1185">Reference proteome</keyword>